<dbReference type="EMBL" id="BART01001689">
    <property type="protein sequence ID" value="GAG72443.1"/>
    <property type="molecule type" value="Genomic_DNA"/>
</dbReference>
<evidence type="ECO:0000313" key="1">
    <source>
        <dbReference type="EMBL" id="GAG72443.1"/>
    </source>
</evidence>
<sequence>MFSIYKNLLNIPKEKIEGTNIKRKIFSKSNQKDDELLCILNCYGLNRVEIKIIDPEKRAIKETSEDFIRVFLKGALIKIKDNNPNMSLNYDYFKGTELIEQIIITNLGSIKEYDIITSKMRELLAKEISSHN</sequence>
<organism evidence="1">
    <name type="scientific">marine sediment metagenome</name>
    <dbReference type="NCBI Taxonomy" id="412755"/>
    <lineage>
        <taxon>unclassified sequences</taxon>
        <taxon>metagenomes</taxon>
        <taxon>ecological metagenomes</taxon>
    </lineage>
</organism>
<reference evidence="1" key="1">
    <citation type="journal article" date="2014" name="Front. Microbiol.">
        <title>High frequency of phylogenetically diverse reductive dehalogenase-homologous genes in deep subseafloor sedimentary metagenomes.</title>
        <authorList>
            <person name="Kawai M."/>
            <person name="Futagami T."/>
            <person name="Toyoda A."/>
            <person name="Takaki Y."/>
            <person name="Nishi S."/>
            <person name="Hori S."/>
            <person name="Arai W."/>
            <person name="Tsubouchi T."/>
            <person name="Morono Y."/>
            <person name="Uchiyama I."/>
            <person name="Ito T."/>
            <person name="Fujiyama A."/>
            <person name="Inagaki F."/>
            <person name="Takami H."/>
        </authorList>
    </citation>
    <scope>NUCLEOTIDE SEQUENCE</scope>
    <source>
        <strain evidence="1">Expedition CK06-06</strain>
    </source>
</reference>
<dbReference type="AlphaFoldDB" id="X1AIH4"/>
<proteinExistence type="predicted"/>
<comment type="caution">
    <text evidence="1">The sequence shown here is derived from an EMBL/GenBank/DDBJ whole genome shotgun (WGS) entry which is preliminary data.</text>
</comment>
<protein>
    <submittedName>
        <fullName evidence="1">Uncharacterized protein</fullName>
    </submittedName>
</protein>
<accession>X1AIH4</accession>
<gene>
    <name evidence="1" type="ORF">S01H4_05726</name>
</gene>
<name>X1AIH4_9ZZZZ</name>